<reference evidence="2" key="3">
    <citation type="submission" date="2025-09" db="UniProtKB">
        <authorList>
            <consortium name="Ensembl"/>
        </authorList>
    </citation>
    <scope>IDENTIFICATION</scope>
</reference>
<sequence length="202" mass="22863">MWRLPRDAAPVLQYVASPWKSSPSDHEIHKAFTAQYCSTYRWDFSGSPPGYDNMNQTGGRAANLRTRRQVSFPADTEMKATYRGRKQKPELQNSSSTGPTPLRPGIVPTVVQRHIQTQQKEPDLTTYERFCGKRVRNVSSVLKSLLPQELQQLHRMLPEEEKEAVKIILSKDPSDTENLEKLPAVASASRSPEYISTWPGPV</sequence>
<organism evidence="2 3">
    <name type="scientific">Salarias fasciatus</name>
    <name type="common">Jewelled blenny</name>
    <name type="synonym">Blennius fasciatus</name>
    <dbReference type="NCBI Taxonomy" id="181472"/>
    <lineage>
        <taxon>Eukaryota</taxon>
        <taxon>Metazoa</taxon>
        <taxon>Chordata</taxon>
        <taxon>Craniata</taxon>
        <taxon>Vertebrata</taxon>
        <taxon>Euteleostomi</taxon>
        <taxon>Actinopterygii</taxon>
        <taxon>Neopterygii</taxon>
        <taxon>Teleostei</taxon>
        <taxon>Neoteleostei</taxon>
        <taxon>Acanthomorphata</taxon>
        <taxon>Ovalentaria</taxon>
        <taxon>Blenniimorphae</taxon>
        <taxon>Blenniiformes</taxon>
        <taxon>Blennioidei</taxon>
        <taxon>Blenniidae</taxon>
        <taxon>Salariinae</taxon>
        <taxon>Salarias</taxon>
    </lineage>
</organism>
<keyword evidence="3" id="KW-1185">Reference proteome</keyword>
<evidence type="ECO:0000313" key="3">
    <source>
        <dbReference type="Proteomes" id="UP000472267"/>
    </source>
</evidence>
<reference evidence="2" key="2">
    <citation type="submission" date="2025-08" db="UniProtKB">
        <authorList>
            <consortium name="Ensembl"/>
        </authorList>
    </citation>
    <scope>IDENTIFICATION</scope>
</reference>
<dbReference type="AlphaFoldDB" id="A0A672J9A7"/>
<dbReference type="InterPro" id="IPR043460">
    <property type="entry name" value="MEDAG/TEX26"/>
</dbReference>
<evidence type="ECO:0000256" key="1">
    <source>
        <dbReference type="SAM" id="MobiDB-lite"/>
    </source>
</evidence>
<name>A0A672J9A7_SALFA</name>
<protein>
    <submittedName>
        <fullName evidence="2">Uncharacterized protein</fullName>
    </submittedName>
</protein>
<evidence type="ECO:0000313" key="2">
    <source>
        <dbReference type="Ensembl" id="ENSSFAP00005049782.1"/>
    </source>
</evidence>
<feature type="region of interest" description="Disordered" evidence="1">
    <location>
        <begin position="179"/>
        <end position="202"/>
    </location>
</feature>
<dbReference type="GO" id="GO:0005737">
    <property type="term" value="C:cytoplasm"/>
    <property type="evidence" value="ECO:0007669"/>
    <property type="project" value="TreeGrafter"/>
</dbReference>
<dbReference type="Proteomes" id="UP000472267">
    <property type="component" value="Chromosome 14"/>
</dbReference>
<dbReference type="OMA" id="HINNAGR"/>
<accession>A0A672J9A7</accession>
<dbReference type="PANTHER" id="PTHR33769:SF1">
    <property type="entry name" value="TESTIS-EXPRESSED PROTEIN 26"/>
    <property type="match status" value="1"/>
</dbReference>
<feature type="compositionally biased region" description="Polar residues" evidence="1">
    <location>
        <begin position="90"/>
        <end position="99"/>
    </location>
</feature>
<dbReference type="PANTHER" id="PTHR33769">
    <property type="entry name" value="TESTIS-EXPRESSED PROTEIN 26 ISOFORM X3"/>
    <property type="match status" value="1"/>
</dbReference>
<dbReference type="Ensembl" id="ENSSFAT00005051413.1">
    <property type="protein sequence ID" value="ENSSFAP00005049782.1"/>
    <property type="gene ID" value="ENSSFAG00005024048.1"/>
</dbReference>
<dbReference type="InParanoid" id="A0A672J9A7"/>
<feature type="region of interest" description="Disordered" evidence="1">
    <location>
        <begin position="79"/>
        <end position="105"/>
    </location>
</feature>
<proteinExistence type="predicted"/>
<reference evidence="2" key="1">
    <citation type="submission" date="2019-06" db="EMBL/GenBank/DDBJ databases">
        <authorList>
            <consortium name="Wellcome Sanger Institute Data Sharing"/>
        </authorList>
    </citation>
    <scope>NUCLEOTIDE SEQUENCE [LARGE SCALE GENOMIC DNA]</scope>
</reference>